<comment type="caution">
    <text evidence="3">The sequence shown here is derived from an EMBL/GenBank/DDBJ whole genome shotgun (WGS) entry which is preliminary data.</text>
</comment>
<evidence type="ECO:0000256" key="2">
    <source>
        <dbReference type="SAM" id="Phobius"/>
    </source>
</evidence>
<gene>
    <name evidence="3" type="ORF">A3I86_01275</name>
</gene>
<reference evidence="3 4" key="1">
    <citation type="journal article" date="2016" name="Nat. Commun.">
        <title>Thousands of microbial genomes shed light on interconnected biogeochemical processes in an aquifer system.</title>
        <authorList>
            <person name="Anantharaman K."/>
            <person name="Brown C.T."/>
            <person name="Hug L.A."/>
            <person name="Sharon I."/>
            <person name="Castelle C.J."/>
            <person name="Probst A.J."/>
            <person name="Thomas B.C."/>
            <person name="Singh A."/>
            <person name="Wilkins M.J."/>
            <person name="Karaoz U."/>
            <person name="Brodie E.L."/>
            <person name="Williams K.H."/>
            <person name="Hubbard S.S."/>
            <person name="Banfield J.F."/>
        </authorList>
    </citation>
    <scope>NUCLEOTIDE SEQUENCE [LARGE SCALE GENOMIC DNA]</scope>
</reference>
<name>A0A1G2UHS7_9BACT</name>
<evidence type="ECO:0000313" key="4">
    <source>
        <dbReference type="Proteomes" id="UP000177096"/>
    </source>
</evidence>
<keyword evidence="2" id="KW-0812">Transmembrane</keyword>
<proteinExistence type="predicted"/>
<evidence type="ECO:0000256" key="1">
    <source>
        <dbReference type="SAM" id="MobiDB-lite"/>
    </source>
</evidence>
<evidence type="ECO:0000313" key="3">
    <source>
        <dbReference type="EMBL" id="OHB08986.1"/>
    </source>
</evidence>
<feature type="region of interest" description="Disordered" evidence="1">
    <location>
        <begin position="65"/>
        <end position="95"/>
    </location>
</feature>
<keyword evidence="2" id="KW-1133">Transmembrane helix</keyword>
<feature type="compositionally biased region" description="Acidic residues" evidence="1">
    <location>
        <begin position="69"/>
        <end position="87"/>
    </location>
</feature>
<dbReference type="AlphaFoldDB" id="A0A1G2UHS7"/>
<keyword evidence="2" id="KW-0472">Membrane</keyword>
<dbReference type="Proteomes" id="UP000177096">
    <property type="component" value="Unassembled WGS sequence"/>
</dbReference>
<accession>A0A1G2UHS7</accession>
<feature type="transmembrane region" description="Helical" evidence="2">
    <location>
        <begin position="23"/>
        <end position="41"/>
    </location>
</feature>
<protein>
    <submittedName>
        <fullName evidence="3">Uncharacterized protein</fullName>
    </submittedName>
</protein>
<organism evidence="3 4">
    <name type="scientific">Candidatus Zambryskibacteria bacterium RIFCSPLOWO2_02_FULL_39_14</name>
    <dbReference type="NCBI Taxonomy" id="1802769"/>
    <lineage>
        <taxon>Bacteria</taxon>
        <taxon>Candidatus Zambryskiibacteriota</taxon>
    </lineage>
</organism>
<sequence length="95" mass="10529">MEPEQQQNNVNVETESKNSNGPIIGVVIILVIIILGGFYFWSQRTDNIMIEDDSMMTDKALESIKMQSESDDTASIEADLDSTDVETLDSQINAS</sequence>
<dbReference type="EMBL" id="MHWM01000014">
    <property type="protein sequence ID" value="OHB08986.1"/>
    <property type="molecule type" value="Genomic_DNA"/>
</dbReference>